<comment type="caution">
    <text evidence="14">The sequence shown here is derived from an EMBL/GenBank/DDBJ whole genome shotgun (WGS) entry which is preliminary data.</text>
</comment>
<keyword evidence="9" id="KW-0119">Carbohydrate metabolism</keyword>
<dbReference type="PANTHER" id="PTHR43447">
    <property type="entry name" value="ALPHA-AMYLASE"/>
    <property type="match status" value="1"/>
</dbReference>
<evidence type="ECO:0000259" key="13">
    <source>
        <dbReference type="SMART" id="SM00642"/>
    </source>
</evidence>
<keyword evidence="12" id="KW-0732">Signal</keyword>
<sequence>MGKIILISCLFALATADPYEYPNTLTDRQVMVHLFEWKWKDIAAECENFLQYYGYGAVQVSPPMEHITLIQNNDMPWWVRYQPVSYKLISRSGNEEEFKDMVDRCNKVGVRIVVDTVINHMTGAGQKKGVGTIDSSGGSFFDATDGVESFPEVPYSQEDFNDYRCKGGIGSGDYSNNPDRVRNCRLVGLLDLDQSKSYVQGKIIGYLNHLIDLGVAGFRVDASKHMWPKELKAIMDGTKNLREDVGYRKG</sequence>
<evidence type="ECO:0000256" key="5">
    <source>
        <dbReference type="ARBA" id="ARBA00011245"/>
    </source>
</evidence>
<reference evidence="14" key="1">
    <citation type="submission" date="2023-07" db="EMBL/GenBank/DDBJ databases">
        <authorList>
            <consortium name="CYATHOMIX"/>
        </authorList>
    </citation>
    <scope>NUCLEOTIDE SEQUENCE</scope>
    <source>
        <strain evidence="14">N/A</strain>
    </source>
</reference>
<evidence type="ECO:0000256" key="9">
    <source>
        <dbReference type="ARBA" id="ARBA00023277"/>
    </source>
</evidence>
<dbReference type="InterPro" id="IPR006047">
    <property type="entry name" value="GH13_cat_dom"/>
</dbReference>
<dbReference type="Gene3D" id="3.20.20.80">
    <property type="entry name" value="Glycosidases"/>
    <property type="match status" value="1"/>
</dbReference>
<dbReference type="AlphaFoldDB" id="A0AA36GPW2"/>
<comment type="similarity">
    <text evidence="4 11">Belongs to the glycosyl hydrolase 13 family.</text>
</comment>
<comment type="subunit">
    <text evidence="5">Monomer.</text>
</comment>
<dbReference type="Proteomes" id="UP001176961">
    <property type="component" value="Unassembled WGS sequence"/>
</dbReference>
<organism evidence="14 15">
    <name type="scientific">Cylicocyclus nassatus</name>
    <name type="common">Nematode worm</name>
    <dbReference type="NCBI Taxonomy" id="53992"/>
    <lineage>
        <taxon>Eukaryota</taxon>
        <taxon>Metazoa</taxon>
        <taxon>Ecdysozoa</taxon>
        <taxon>Nematoda</taxon>
        <taxon>Chromadorea</taxon>
        <taxon>Rhabditida</taxon>
        <taxon>Rhabditina</taxon>
        <taxon>Rhabditomorpha</taxon>
        <taxon>Strongyloidea</taxon>
        <taxon>Strongylidae</taxon>
        <taxon>Cylicocyclus</taxon>
    </lineage>
</organism>
<dbReference type="GO" id="GO:0004556">
    <property type="term" value="F:alpha-amylase activity"/>
    <property type="evidence" value="ECO:0007669"/>
    <property type="project" value="UniProtKB-EC"/>
</dbReference>
<evidence type="ECO:0000256" key="3">
    <source>
        <dbReference type="ARBA" id="ARBA00001923"/>
    </source>
</evidence>
<dbReference type="GO" id="GO:0043169">
    <property type="term" value="F:cation binding"/>
    <property type="evidence" value="ECO:0007669"/>
    <property type="project" value="InterPro"/>
</dbReference>
<evidence type="ECO:0000256" key="1">
    <source>
        <dbReference type="ARBA" id="ARBA00000548"/>
    </source>
</evidence>
<protein>
    <recommendedName>
        <fullName evidence="6">alpha-amylase</fullName>
        <ecNumber evidence="6">3.2.1.1</ecNumber>
    </recommendedName>
</protein>
<gene>
    <name evidence="14" type="ORF">CYNAS_LOCUS8036</name>
</gene>
<evidence type="ECO:0000313" key="15">
    <source>
        <dbReference type="Proteomes" id="UP001176961"/>
    </source>
</evidence>
<proteinExistence type="inferred from homology"/>
<dbReference type="InterPro" id="IPR006046">
    <property type="entry name" value="Alpha_amylase"/>
</dbReference>
<dbReference type="GO" id="GO:0005975">
    <property type="term" value="P:carbohydrate metabolic process"/>
    <property type="evidence" value="ECO:0007669"/>
    <property type="project" value="InterPro"/>
</dbReference>
<comment type="cofactor">
    <cofactor evidence="3">
        <name>chloride</name>
        <dbReference type="ChEBI" id="CHEBI:17996"/>
    </cofactor>
</comment>
<dbReference type="InterPro" id="IPR017853">
    <property type="entry name" value="GH"/>
</dbReference>
<evidence type="ECO:0000256" key="7">
    <source>
        <dbReference type="ARBA" id="ARBA00022801"/>
    </source>
</evidence>
<comment type="catalytic activity">
    <reaction evidence="1">
        <text>Endohydrolysis of (1-&gt;4)-alpha-D-glucosidic linkages in polysaccharides containing three or more (1-&gt;4)-alpha-linked D-glucose units.</text>
        <dbReference type="EC" id="3.2.1.1"/>
    </reaction>
</comment>
<evidence type="ECO:0000313" key="14">
    <source>
        <dbReference type="EMBL" id="CAJ0596053.1"/>
    </source>
</evidence>
<name>A0AA36GPW2_CYLNA</name>
<dbReference type="EMBL" id="CATQJL010000112">
    <property type="protein sequence ID" value="CAJ0596053.1"/>
    <property type="molecule type" value="Genomic_DNA"/>
</dbReference>
<accession>A0AA36GPW2</accession>
<evidence type="ECO:0000256" key="10">
    <source>
        <dbReference type="ARBA" id="ARBA00023295"/>
    </source>
</evidence>
<feature type="domain" description="Glycosyl hydrolase family 13 catalytic" evidence="13">
    <location>
        <begin position="29"/>
        <end position="249"/>
    </location>
</feature>
<keyword evidence="7" id="KW-0378">Hydrolase</keyword>
<dbReference type="SUPFAM" id="SSF51445">
    <property type="entry name" value="(Trans)glycosidases"/>
    <property type="match status" value="1"/>
</dbReference>
<feature type="chain" id="PRO_5041309112" description="alpha-amylase" evidence="12">
    <location>
        <begin position="17"/>
        <end position="250"/>
    </location>
</feature>
<dbReference type="EC" id="3.2.1.1" evidence="6"/>
<evidence type="ECO:0000256" key="12">
    <source>
        <dbReference type="SAM" id="SignalP"/>
    </source>
</evidence>
<evidence type="ECO:0000256" key="11">
    <source>
        <dbReference type="RuleBase" id="RU003615"/>
    </source>
</evidence>
<dbReference type="Pfam" id="PF00128">
    <property type="entry name" value="Alpha-amylase"/>
    <property type="match status" value="1"/>
</dbReference>
<dbReference type="PRINTS" id="PR00110">
    <property type="entry name" value="ALPHAAMYLASE"/>
</dbReference>
<evidence type="ECO:0000256" key="6">
    <source>
        <dbReference type="ARBA" id="ARBA00012595"/>
    </source>
</evidence>
<keyword evidence="15" id="KW-1185">Reference proteome</keyword>
<evidence type="ECO:0000256" key="4">
    <source>
        <dbReference type="ARBA" id="ARBA00008061"/>
    </source>
</evidence>
<evidence type="ECO:0000256" key="2">
    <source>
        <dbReference type="ARBA" id="ARBA00001913"/>
    </source>
</evidence>
<comment type="cofactor">
    <cofactor evidence="2">
        <name>Ca(2+)</name>
        <dbReference type="ChEBI" id="CHEBI:29108"/>
    </cofactor>
</comment>
<dbReference type="SMART" id="SM00642">
    <property type="entry name" value="Aamy"/>
    <property type="match status" value="1"/>
</dbReference>
<feature type="signal peptide" evidence="12">
    <location>
        <begin position="1"/>
        <end position="16"/>
    </location>
</feature>
<keyword evidence="8" id="KW-0868">Chloride</keyword>
<evidence type="ECO:0000256" key="8">
    <source>
        <dbReference type="ARBA" id="ARBA00023214"/>
    </source>
</evidence>
<keyword evidence="10" id="KW-0326">Glycosidase</keyword>